<feature type="compositionally biased region" description="Basic and acidic residues" evidence="1">
    <location>
        <begin position="410"/>
        <end position="419"/>
    </location>
</feature>
<sequence length="428" mass="47663">MPGGALDPARRNRWLQLAHMSVDYYTRLEQARGPRPSTETIVCDRGKAYISDTFRSACQSLGISFQPAHPNTPTDKPHCREAVVNTAEPDGDEGGLQDNWTDPSTRLEGWRGFVETDPDIFDLLPEQQWQAMPPQLRDSYDEARIAYHSELQVVRTSTVKEISHEGRLLTLLNQREHGARRGMIVSGEWTTGKTTALKQLGRTHELRVRQRYPGGDRIPVVYITAPPKGSPRKLAMEFARFLGLPVISPRHTSIDVTSAVCQVLIEARTDLVLVDEIHLLNHATTAGEDLSDHLKYFTEHLPATFVYAGINVEKSGLFTGIRGKQLAGRCIMVRTGPFTFTAEWRALVASLENTLRLHRHPAGTLVKQSKYLHQRTGGMIGSLSHLIRAAAISAILDGSERITKTSLRSIRIDHNRESDGPPDPPKAA</sequence>
<dbReference type="InterPro" id="IPR012337">
    <property type="entry name" value="RNaseH-like_sf"/>
</dbReference>
<comment type="caution">
    <text evidence="2">The sequence shown here is derived from an EMBL/GenBank/DDBJ whole genome shotgun (WGS) entry which is preliminary data.</text>
</comment>
<dbReference type="Pfam" id="PF05621">
    <property type="entry name" value="TniB"/>
    <property type="match status" value="1"/>
</dbReference>
<keyword evidence="3" id="KW-1185">Reference proteome</keyword>
<dbReference type="Gene3D" id="3.30.420.10">
    <property type="entry name" value="Ribonuclease H-like superfamily/Ribonuclease H"/>
    <property type="match status" value="1"/>
</dbReference>
<dbReference type="SUPFAM" id="SSF52540">
    <property type="entry name" value="P-loop containing nucleoside triphosphate hydrolases"/>
    <property type="match status" value="1"/>
</dbReference>
<dbReference type="RefSeq" id="WP_386337614.1">
    <property type="nucleotide sequence ID" value="NZ_JBHSFG010000010.1"/>
</dbReference>
<reference evidence="3" key="1">
    <citation type="journal article" date="2019" name="Int. J. Syst. Evol. Microbiol.">
        <title>The Global Catalogue of Microorganisms (GCM) 10K type strain sequencing project: providing services to taxonomists for standard genome sequencing and annotation.</title>
        <authorList>
            <consortium name="The Broad Institute Genomics Platform"/>
            <consortium name="The Broad Institute Genome Sequencing Center for Infectious Disease"/>
            <person name="Wu L."/>
            <person name="Ma J."/>
        </authorList>
    </citation>
    <scope>NUCLEOTIDE SEQUENCE [LARGE SCALE GENOMIC DNA]</scope>
    <source>
        <strain evidence="3">DT43</strain>
    </source>
</reference>
<dbReference type="InterPro" id="IPR008868">
    <property type="entry name" value="TniB"/>
</dbReference>
<proteinExistence type="predicted"/>
<dbReference type="SUPFAM" id="SSF53098">
    <property type="entry name" value="Ribonuclease H-like"/>
    <property type="match status" value="1"/>
</dbReference>
<gene>
    <name evidence="2" type="ORF">ACFPH6_04685</name>
</gene>
<organism evidence="2 3">
    <name type="scientific">Streptomyces xiangluensis</name>
    <dbReference type="NCBI Taxonomy" id="2665720"/>
    <lineage>
        <taxon>Bacteria</taxon>
        <taxon>Bacillati</taxon>
        <taxon>Actinomycetota</taxon>
        <taxon>Actinomycetes</taxon>
        <taxon>Kitasatosporales</taxon>
        <taxon>Streptomycetaceae</taxon>
        <taxon>Streptomyces</taxon>
    </lineage>
</organism>
<dbReference type="Proteomes" id="UP001596012">
    <property type="component" value="Unassembled WGS sequence"/>
</dbReference>
<name>A0ABV8YEX7_9ACTN</name>
<dbReference type="InterPro" id="IPR027417">
    <property type="entry name" value="P-loop_NTPase"/>
</dbReference>
<feature type="region of interest" description="Disordered" evidence="1">
    <location>
        <begin position="409"/>
        <end position="428"/>
    </location>
</feature>
<dbReference type="EMBL" id="JBHSFG010000010">
    <property type="protein sequence ID" value="MFC4463872.1"/>
    <property type="molecule type" value="Genomic_DNA"/>
</dbReference>
<evidence type="ECO:0000256" key="1">
    <source>
        <dbReference type="SAM" id="MobiDB-lite"/>
    </source>
</evidence>
<dbReference type="InterPro" id="IPR036397">
    <property type="entry name" value="RNaseH_sf"/>
</dbReference>
<evidence type="ECO:0000313" key="2">
    <source>
        <dbReference type="EMBL" id="MFC4463872.1"/>
    </source>
</evidence>
<accession>A0ABV8YEX7</accession>
<dbReference type="Gene3D" id="3.40.50.300">
    <property type="entry name" value="P-loop containing nucleotide triphosphate hydrolases"/>
    <property type="match status" value="1"/>
</dbReference>
<evidence type="ECO:0000313" key="3">
    <source>
        <dbReference type="Proteomes" id="UP001596012"/>
    </source>
</evidence>
<protein>
    <submittedName>
        <fullName evidence="2">TniB family NTP-binding protein</fullName>
    </submittedName>
</protein>